<evidence type="ECO:0000313" key="1">
    <source>
        <dbReference type="EMBL" id="MBA0861061.1"/>
    </source>
</evidence>
<comment type="caution">
    <text evidence="1">The sequence shown here is derived from an EMBL/GenBank/DDBJ whole genome shotgun (WGS) entry which is preliminary data.</text>
</comment>
<reference evidence="1 2" key="1">
    <citation type="journal article" date="2019" name="Genome Biol. Evol.">
        <title>Insights into the evolution of the New World diploid cottons (Gossypium, subgenus Houzingenia) based on genome sequencing.</title>
        <authorList>
            <person name="Grover C.E."/>
            <person name="Arick M.A. 2nd"/>
            <person name="Thrash A."/>
            <person name="Conover J.L."/>
            <person name="Sanders W.S."/>
            <person name="Peterson D.G."/>
            <person name="Frelichowski J.E."/>
            <person name="Scheffler J.A."/>
            <person name="Scheffler B.E."/>
            <person name="Wendel J.F."/>
        </authorList>
    </citation>
    <scope>NUCLEOTIDE SEQUENCE [LARGE SCALE GENOMIC DNA]</scope>
    <source>
        <strain evidence="1">1</strain>
        <tissue evidence="1">Leaf</tissue>
    </source>
</reference>
<evidence type="ECO:0000313" key="2">
    <source>
        <dbReference type="Proteomes" id="UP000593576"/>
    </source>
</evidence>
<dbReference type="Proteomes" id="UP000593576">
    <property type="component" value="Unassembled WGS sequence"/>
</dbReference>
<name>A0A7J9LQV1_GOSSC</name>
<dbReference type="AlphaFoldDB" id="A0A7J9LQV1"/>
<sequence length="23" mass="2689">MGPYSPGSFNLLIREPYAMIFWV</sequence>
<feature type="non-terminal residue" evidence="1">
    <location>
        <position position="23"/>
    </location>
</feature>
<organism evidence="1 2">
    <name type="scientific">Gossypium schwendimanii</name>
    <name type="common">Cotton</name>
    <dbReference type="NCBI Taxonomy" id="34291"/>
    <lineage>
        <taxon>Eukaryota</taxon>
        <taxon>Viridiplantae</taxon>
        <taxon>Streptophyta</taxon>
        <taxon>Embryophyta</taxon>
        <taxon>Tracheophyta</taxon>
        <taxon>Spermatophyta</taxon>
        <taxon>Magnoliopsida</taxon>
        <taxon>eudicotyledons</taxon>
        <taxon>Gunneridae</taxon>
        <taxon>Pentapetalae</taxon>
        <taxon>rosids</taxon>
        <taxon>malvids</taxon>
        <taxon>Malvales</taxon>
        <taxon>Malvaceae</taxon>
        <taxon>Malvoideae</taxon>
        <taxon>Gossypium</taxon>
    </lineage>
</organism>
<keyword evidence="2" id="KW-1185">Reference proteome</keyword>
<accession>A0A7J9LQV1</accession>
<gene>
    <name evidence="1" type="ORF">Goshw_024005</name>
</gene>
<dbReference type="EMBL" id="JABFAF010000007">
    <property type="protein sequence ID" value="MBA0861061.1"/>
    <property type="molecule type" value="Genomic_DNA"/>
</dbReference>
<proteinExistence type="predicted"/>
<protein>
    <submittedName>
        <fullName evidence="1">Uncharacterized protein</fullName>
    </submittedName>
</protein>